<feature type="compositionally biased region" description="Polar residues" evidence="1">
    <location>
        <begin position="41"/>
        <end position="55"/>
    </location>
</feature>
<feature type="region of interest" description="Disordered" evidence="1">
    <location>
        <begin position="1"/>
        <end position="61"/>
    </location>
</feature>
<evidence type="ECO:0008006" key="5">
    <source>
        <dbReference type="Google" id="ProtNLM"/>
    </source>
</evidence>
<feature type="transmembrane region" description="Helical" evidence="2">
    <location>
        <begin position="643"/>
        <end position="663"/>
    </location>
</feature>
<name>A0A5M8PDY4_9LECA</name>
<feature type="transmembrane region" description="Helical" evidence="2">
    <location>
        <begin position="575"/>
        <end position="594"/>
    </location>
</feature>
<keyword evidence="2" id="KW-0472">Membrane</keyword>
<dbReference type="EMBL" id="VXIT01000019">
    <property type="protein sequence ID" value="KAA6407138.1"/>
    <property type="molecule type" value="Genomic_DNA"/>
</dbReference>
<feature type="compositionally biased region" description="Polar residues" evidence="1">
    <location>
        <begin position="318"/>
        <end position="335"/>
    </location>
</feature>
<evidence type="ECO:0000256" key="2">
    <source>
        <dbReference type="SAM" id="Phobius"/>
    </source>
</evidence>
<evidence type="ECO:0000313" key="4">
    <source>
        <dbReference type="Proteomes" id="UP000324767"/>
    </source>
</evidence>
<comment type="caution">
    <text evidence="3">The sequence shown here is derived from an EMBL/GenBank/DDBJ whole genome shotgun (WGS) entry which is preliminary data.</text>
</comment>
<gene>
    <name evidence="3" type="ORF">FRX48_08939</name>
</gene>
<keyword evidence="2" id="KW-1133">Transmembrane helix</keyword>
<feature type="compositionally biased region" description="Polar residues" evidence="1">
    <location>
        <begin position="342"/>
        <end position="354"/>
    </location>
</feature>
<protein>
    <recommendedName>
        <fullName evidence="5">Serine-rich protein</fullName>
    </recommendedName>
</protein>
<accession>A0A5M8PDY4</accession>
<feature type="compositionally biased region" description="Polar residues" evidence="1">
    <location>
        <begin position="164"/>
        <end position="174"/>
    </location>
</feature>
<feature type="compositionally biased region" description="Polar residues" evidence="1">
    <location>
        <begin position="192"/>
        <end position="205"/>
    </location>
</feature>
<sequence>MPSPPRTLRRSPPRRALHERSESHANELSVRPLGDSKAPVYQSSPFPTQASQVLSPNGRGAEWLLEDEADVSDDDGPRQMLTPAPLHITKDNVGRDVALASGLGIGVQSNRTRIPDAPDPVENKWPSPSDAQYEPMVGARHHSARPVSDEIIELPSIPPIVSRDGSTVTSQSPPSGLGSEDAPSRGLLPSKISDNSLSSTESSATVIRKPTDRSSRPFYSAFPPTSSSRPSSSTSYQAPWTPPKPIVNSPTEPYSPASSASFTPQDRRTSSTASHVSLQEVTNSGADVQYPVLRPPPFSASRAESSETVPKRSIRLGSRNSLQKWNPHLSTVQSEYSDDRSSASLHNQSSAVPGNMSSMLVGEPSHNPNVPGPPVPAWGSQPVGSGLTVRVVGNQDVTLPDQSVPRLGSSGSAFFSPVSRDPNRGTLRDGSPTRPATRGSFLGIPAWARTYYARPPRDSISIPPGSSSANTASRSQSRVSRPDGNPALGIFRPRTRQREDDTAPPTRDSMAITPVVVADDTPVEVRGPASRKVTGEWSPHLWHDRRARARRSIFKAPSIDEEAEGSGLSRRTVQIWLFAGGFIFPLAWIVASVLPLPPKPMLREEQPQTRTRSKAERDLEKAMLSLDEARYENARWWRNINRIMSVLGFFVIGAVIALAVVAVRVRS</sequence>
<organism evidence="3 4">
    <name type="scientific">Lasallia pustulata</name>
    <dbReference type="NCBI Taxonomy" id="136370"/>
    <lineage>
        <taxon>Eukaryota</taxon>
        <taxon>Fungi</taxon>
        <taxon>Dikarya</taxon>
        <taxon>Ascomycota</taxon>
        <taxon>Pezizomycotina</taxon>
        <taxon>Lecanoromycetes</taxon>
        <taxon>OSLEUM clade</taxon>
        <taxon>Umbilicariomycetidae</taxon>
        <taxon>Umbilicariales</taxon>
        <taxon>Umbilicariaceae</taxon>
        <taxon>Lasallia</taxon>
    </lineage>
</organism>
<proteinExistence type="predicted"/>
<feature type="region of interest" description="Disordered" evidence="1">
    <location>
        <begin position="399"/>
        <end position="440"/>
    </location>
</feature>
<dbReference type="Proteomes" id="UP000324767">
    <property type="component" value="Unassembled WGS sequence"/>
</dbReference>
<evidence type="ECO:0000256" key="1">
    <source>
        <dbReference type="SAM" id="MobiDB-lite"/>
    </source>
</evidence>
<evidence type="ECO:0000313" key="3">
    <source>
        <dbReference type="EMBL" id="KAA6407138.1"/>
    </source>
</evidence>
<feature type="compositionally biased region" description="Low complexity" evidence="1">
    <location>
        <begin position="466"/>
        <end position="478"/>
    </location>
</feature>
<feature type="region of interest" description="Disordered" evidence="1">
    <location>
        <begin position="458"/>
        <end position="510"/>
    </location>
</feature>
<feature type="compositionally biased region" description="Basic and acidic residues" evidence="1">
    <location>
        <begin position="16"/>
        <end position="25"/>
    </location>
</feature>
<keyword evidence="2" id="KW-0812">Transmembrane</keyword>
<dbReference type="OrthoDB" id="4153178at2759"/>
<reference evidence="3 4" key="1">
    <citation type="submission" date="2019-09" db="EMBL/GenBank/DDBJ databases">
        <title>The hologenome of the rock-dwelling lichen Lasallia pustulata.</title>
        <authorList>
            <person name="Greshake Tzovaras B."/>
            <person name="Segers F."/>
            <person name="Bicker A."/>
            <person name="Dal Grande F."/>
            <person name="Otte J."/>
            <person name="Hankeln T."/>
            <person name="Schmitt I."/>
            <person name="Ebersberger I."/>
        </authorList>
    </citation>
    <scope>NUCLEOTIDE SEQUENCE [LARGE SCALE GENOMIC DNA]</scope>
    <source>
        <strain evidence="3">A1-1</strain>
    </source>
</reference>
<feature type="compositionally biased region" description="Polar residues" evidence="1">
    <location>
        <begin position="248"/>
        <end position="286"/>
    </location>
</feature>
<dbReference type="AlphaFoldDB" id="A0A5M8PDY4"/>
<feature type="compositionally biased region" description="Low complexity" evidence="1">
    <location>
        <begin position="223"/>
        <end position="235"/>
    </location>
</feature>
<feature type="region of interest" description="Disordered" evidence="1">
    <location>
        <begin position="109"/>
        <end position="354"/>
    </location>
</feature>